<gene>
    <name evidence="7" type="ORF">DDZ16_18575</name>
</gene>
<dbReference type="OrthoDB" id="358279at2"/>
<keyword evidence="3" id="KW-0804">Transcription</keyword>
<dbReference type="Pfam" id="PF12833">
    <property type="entry name" value="HTH_18"/>
    <property type="match status" value="1"/>
</dbReference>
<keyword evidence="5" id="KW-0472">Membrane</keyword>
<dbReference type="SUPFAM" id="SSF48452">
    <property type="entry name" value="TPR-like"/>
    <property type="match status" value="1"/>
</dbReference>
<evidence type="ECO:0000256" key="1">
    <source>
        <dbReference type="ARBA" id="ARBA00023015"/>
    </source>
</evidence>
<evidence type="ECO:0000313" key="8">
    <source>
        <dbReference type="Proteomes" id="UP000244956"/>
    </source>
</evidence>
<evidence type="ECO:0000256" key="5">
    <source>
        <dbReference type="SAM" id="Phobius"/>
    </source>
</evidence>
<dbReference type="SUPFAM" id="SSF46689">
    <property type="entry name" value="Homeodomain-like"/>
    <property type="match status" value="1"/>
</dbReference>
<proteinExistence type="predicted"/>
<feature type="repeat" description="TPR" evidence="4">
    <location>
        <begin position="398"/>
        <end position="431"/>
    </location>
</feature>
<dbReference type="InterPro" id="IPR011990">
    <property type="entry name" value="TPR-like_helical_dom_sf"/>
</dbReference>
<keyword evidence="5" id="KW-0812">Transmembrane</keyword>
<dbReference type="InterPro" id="IPR018060">
    <property type="entry name" value="HTH_AraC"/>
</dbReference>
<accession>A0A2U2B485</accession>
<dbReference type="GO" id="GO:0003700">
    <property type="term" value="F:DNA-binding transcription factor activity"/>
    <property type="evidence" value="ECO:0007669"/>
    <property type="project" value="InterPro"/>
</dbReference>
<dbReference type="EMBL" id="QEWP01000023">
    <property type="protein sequence ID" value="PWD97869.1"/>
    <property type="molecule type" value="Genomic_DNA"/>
</dbReference>
<dbReference type="InterPro" id="IPR019734">
    <property type="entry name" value="TPR_rpt"/>
</dbReference>
<feature type="domain" description="HTH araC/xylS-type" evidence="6">
    <location>
        <begin position="13"/>
        <end position="112"/>
    </location>
</feature>
<dbReference type="Gene3D" id="1.25.40.10">
    <property type="entry name" value="Tetratricopeptide repeat domain"/>
    <property type="match status" value="2"/>
</dbReference>
<organism evidence="7 8">
    <name type="scientific">Marinilabilia rubra</name>
    <dbReference type="NCBI Taxonomy" id="2162893"/>
    <lineage>
        <taxon>Bacteria</taxon>
        <taxon>Pseudomonadati</taxon>
        <taxon>Bacteroidota</taxon>
        <taxon>Bacteroidia</taxon>
        <taxon>Marinilabiliales</taxon>
        <taxon>Marinilabiliaceae</taxon>
        <taxon>Marinilabilia</taxon>
    </lineage>
</organism>
<keyword evidence="4" id="KW-0802">TPR repeat</keyword>
<dbReference type="Proteomes" id="UP000244956">
    <property type="component" value="Unassembled WGS sequence"/>
</dbReference>
<protein>
    <submittedName>
        <fullName evidence="7">AraC family transcriptional regulator</fullName>
    </submittedName>
</protein>
<dbReference type="SMART" id="SM00342">
    <property type="entry name" value="HTH_ARAC"/>
    <property type="match status" value="1"/>
</dbReference>
<evidence type="ECO:0000256" key="2">
    <source>
        <dbReference type="ARBA" id="ARBA00023125"/>
    </source>
</evidence>
<evidence type="ECO:0000313" key="7">
    <source>
        <dbReference type="EMBL" id="PWD97869.1"/>
    </source>
</evidence>
<keyword evidence="5" id="KW-1133">Transmembrane helix</keyword>
<name>A0A2U2B485_9BACT</name>
<dbReference type="GO" id="GO:0043565">
    <property type="term" value="F:sequence-specific DNA binding"/>
    <property type="evidence" value="ECO:0007669"/>
    <property type="project" value="InterPro"/>
</dbReference>
<dbReference type="PANTHER" id="PTHR43280:SF2">
    <property type="entry name" value="HTH-TYPE TRANSCRIPTIONAL REGULATOR EXSA"/>
    <property type="match status" value="1"/>
</dbReference>
<dbReference type="SMART" id="SM00028">
    <property type="entry name" value="TPR"/>
    <property type="match status" value="6"/>
</dbReference>
<dbReference type="PANTHER" id="PTHR43280">
    <property type="entry name" value="ARAC-FAMILY TRANSCRIPTIONAL REGULATOR"/>
    <property type="match status" value="1"/>
</dbReference>
<dbReference type="PROSITE" id="PS01124">
    <property type="entry name" value="HTH_ARAC_FAMILY_2"/>
    <property type="match status" value="1"/>
</dbReference>
<keyword evidence="8" id="KW-1185">Reference proteome</keyword>
<evidence type="ECO:0000259" key="6">
    <source>
        <dbReference type="PROSITE" id="PS01124"/>
    </source>
</evidence>
<dbReference type="PROSITE" id="PS50005">
    <property type="entry name" value="TPR"/>
    <property type="match status" value="1"/>
</dbReference>
<keyword evidence="1" id="KW-0805">Transcription regulation</keyword>
<dbReference type="Gene3D" id="1.10.10.60">
    <property type="entry name" value="Homeodomain-like"/>
    <property type="match status" value="1"/>
</dbReference>
<keyword evidence="2" id="KW-0238">DNA-binding</keyword>
<dbReference type="PROSITE" id="PS50293">
    <property type="entry name" value="TPR_REGION"/>
    <property type="match status" value="1"/>
</dbReference>
<evidence type="ECO:0000256" key="4">
    <source>
        <dbReference type="PROSITE-ProRule" id="PRU00339"/>
    </source>
</evidence>
<dbReference type="SUPFAM" id="SSF81901">
    <property type="entry name" value="HCP-like"/>
    <property type="match status" value="1"/>
</dbReference>
<sequence length="700" mass="81451">MPEYRNTGQDFLQKITEIIEDNISNEQFGVAQLAGKTGMSRSNLLRKVKKLSGLSVSQFIRQVRLKQAMELLRETSLTTSETSYRTGFSSLSYFIKCFREYYGYPPGEAVKRWSKEEEKGPLPDDTDFVAPEVKDKSRFLTRGASVILASILGVMLLGVSIYYSLIHEGDENLPNEKSIAVLPFKNDSNDSTNVYIINGLMDAILNNLQKVEDLRVISRTSTEKYRHQNKSITEIAEELDVQYCVEGSGQKSGNQLLLNIQLIDARSDKHLLSRQYKRDANHIFELQNDVAKSIADEIEVIVTPAEAARMEKRPTDDLVAYDWFLKGRHLLETGDRNNIQQSVECFRKAIAVDVEFARAYAATGIAFYFLDQNQAEKQFSDSISFYSDRAMFFDPHLPQSLISKGLYYMETGEYVLAEPYFEKALEYSPNNDLAIMFLINLYVNYLPNTQKYLEYALRGLELDLSDYDSTVASFNYLHISNAFIQNGFVGEAVKFINKSLDYKPDNLYSEYTRAYILYAQNRNLNQTRDLLQETLQKDTNRVDVLQEVAKIYYYQKDFETAYHYYKKYNALKTALKMDIYPAENGRIGYVYAEMGQEEKAQEYLDAFRKYAEKDQSVYKHANLALYYSYQNNVEEALRHFRLFAKEDHFHLWTILFFDKDPLAENLKKTHEFKKFFRQVEKTFYEQHEKMKMELMEEGVL</sequence>
<dbReference type="Pfam" id="PF13181">
    <property type="entry name" value="TPR_8"/>
    <property type="match status" value="2"/>
</dbReference>
<feature type="transmembrane region" description="Helical" evidence="5">
    <location>
        <begin position="144"/>
        <end position="165"/>
    </location>
</feature>
<dbReference type="Gene3D" id="3.40.50.10070">
    <property type="entry name" value="TolB, N-terminal domain"/>
    <property type="match status" value="1"/>
</dbReference>
<dbReference type="AlphaFoldDB" id="A0A2U2B485"/>
<evidence type="ECO:0000256" key="3">
    <source>
        <dbReference type="ARBA" id="ARBA00023163"/>
    </source>
</evidence>
<reference evidence="7 8" key="1">
    <citation type="submission" date="2018-05" db="EMBL/GenBank/DDBJ databases">
        <title>Marinilabilia rubrum sp. nov., isolated from saltern sediment.</title>
        <authorList>
            <person name="Zhang R."/>
        </authorList>
    </citation>
    <scope>NUCLEOTIDE SEQUENCE [LARGE SCALE GENOMIC DNA]</scope>
    <source>
        <strain evidence="7 8">WTE16</strain>
    </source>
</reference>
<dbReference type="InterPro" id="IPR009057">
    <property type="entry name" value="Homeodomain-like_sf"/>
</dbReference>
<dbReference type="RefSeq" id="WP_109265981.1">
    <property type="nucleotide sequence ID" value="NZ_QEWP01000023.1"/>
</dbReference>
<comment type="caution">
    <text evidence="7">The sequence shown here is derived from an EMBL/GenBank/DDBJ whole genome shotgun (WGS) entry which is preliminary data.</text>
</comment>